<gene>
    <name evidence="1" type="ORF">ICL16_11230</name>
</gene>
<accession>A0A8J6XHY5</accession>
<evidence type="ECO:0000313" key="1">
    <source>
        <dbReference type="EMBL" id="MBD2772631.1"/>
    </source>
</evidence>
<reference evidence="1" key="1">
    <citation type="submission" date="2020-09" db="EMBL/GenBank/DDBJ databases">
        <title>Iningainema tapete sp. nov. (Scytonemataceae, Cyanobacteria) from greenhouses in central Florida (USA) produces two types of nodularin with biosynthetic potential for microcystin-LR and anabaenopeptins.</title>
        <authorList>
            <person name="Berthold D.E."/>
            <person name="Lefler F.W."/>
            <person name="Huang I.-S."/>
            <person name="Abdulla H."/>
            <person name="Zimba P.V."/>
            <person name="Laughinghouse H.D. IV."/>
        </authorList>
    </citation>
    <scope>NUCLEOTIDE SEQUENCE</scope>
    <source>
        <strain evidence="1">BLCCT55</strain>
    </source>
</reference>
<protein>
    <submittedName>
        <fullName evidence="1">Uncharacterized protein</fullName>
    </submittedName>
</protein>
<name>A0A8J6XHY5_9CYAN</name>
<dbReference type="Proteomes" id="UP000629098">
    <property type="component" value="Unassembled WGS sequence"/>
</dbReference>
<evidence type="ECO:0000313" key="2">
    <source>
        <dbReference type="Proteomes" id="UP000629098"/>
    </source>
</evidence>
<organism evidence="1 2">
    <name type="scientific">Iningainema tapete BLCC-T55</name>
    <dbReference type="NCBI Taxonomy" id="2748662"/>
    <lineage>
        <taxon>Bacteria</taxon>
        <taxon>Bacillati</taxon>
        <taxon>Cyanobacteriota</taxon>
        <taxon>Cyanophyceae</taxon>
        <taxon>Nostocales</taxon>
        <taxon>Scytonemataceae</taxon>
        <taxon>Iningainema tapete</taxon>
    </lineage>
</organism>
<dbReference type="RefSeq" id="WP_190827438.1">
    <property type="nucleotide sequence ID" value="NZ_CAWPPI010000041.1"/>
</dbReference>
<dbReference type="AlphaFoldDB" id="A0A8J6XHY5"/>
<comment type="caution">
    <text evidence="1">The sequence shown here is derived from an EMBL/GenBank/DDBJ whole genome shotgun (WGS) entry which is preliminary data.</text>
</comment>
<sequence length="89" mass="9293">MLSGDVQTIFDTSGSFSALGNAAINNNSNIAFTATLSNMRGTGIFTGADPLADKVIATGAWVFAALFVGSRHWQQMRRRAGGKSITSPA</sequence>
<dbReference type="EMBL" id="JACXAE010000041">
    <property type="protein sequence ID" value="MBD2772631.1"/>
    <property type="molecule type" value="Genomic_DNA"/>
</dbReference>
<keyword evidence="2" id="KW-1185">Reference proteome</keyword>
<proteinExistence type="predicted"/>